<evidence type="ECO:0000256" key="5">
    <source>
        <dbReference type="ARBA" id="ARBA00022723"/>
    </source>
</evidence>
<keyword evidence="14" id="KW-1185">Reference proteome</keyword>
<dbReference type="InterPro" id="IPR003730">
    <property type="entry name" value="Cu_polyphenol_OxRdtase"/>
</dbReference>
<comment type="similarity">
    <text evidence="3">Belongs to the purine nucleoside phosphorylase YfiH/LACC1 family.</text>
</comment>
<gene>
    <name evidence="13" type="ORF">HDA30_000938</name>
</gene>
<reference evidence="13 14" key="1">
    <citation type="submission" date="2020-08" db="EMBL/GenBank/DDBJ databases">
        <title>Sequencing the genomes of 1000 actinobacteria strains.</title>
        <authorList>
            <person name="Klenk H.-P."/>
        </authorList>
    </citation>
    <scope>NUCLEOTIDE SEQUENCE [LARGE SCALE GENOMIC DNA]</scope>
    <source>
        <strain evidence="13 14">DSM 23974</strain>
    </source>
</reference>
<feature type="region of interest" description="Disordered" evidence="12">
    <location>
        <begin position="271"/>
        <end position="294"/>
    </location>
</feature>
<dbReference type="RefSeq" id="WP_184241242.1">
    <property type="nucleotide sequence ID" value="NZ_JACHNA010000001.1"/>
</dbReference>
<dbReference type="GO" id="GO:0016787">
    <property type="term" value="F:hydrolase activity"/>
    <property type="evidence" value="ECO:0007669"/>
    <property type="project" value="UniProtKB-KW"/>
</dbReference>
<comment type="catalytic activity">
    <reaction evidence="1">
        <text>inosine + phosphate = alpha-D-ribose 1-phosphate + hypoxanthine</text>
        <dbReference type="Rhea" id="RHEA:27646"/>
        <dbReference type="ChEBI" id="CHEBI:17368"/>
        <dbReference type="ChEBI" id="CHEBI:17596"/>
        <dbReference type="ChEBI" id="CHEBI:43474"/>
        <dbReference type="ChEBI" id="CHEBI:57720"/>
        <dbReference type="EC" id="2.4.2.1"/>
    </reaction>
    <physiologicalReaction direction="left-to-right" evidence="1">
        <dbReference type="Rhea" id="RHEA:27647"/>
    </physiologicalReaction>
</comment>
<comment type="catalytic activity">
    <reaction evidence="9">
        <text>adenosine + H2O + H(+) = inosine + NH4(+)</text>
        <dbReference type="Rhea" id="RHEA:24408"/>
        <dbReference type="ChEBI" id="CHEBI:15377"/>
        <dbReference type="ChEBI" id="CHEBI:15378"/>
        <dbReference type="ChEBI" id="CHEBI:16335"/>
        <dbReference type="ChEBI" id="CHEBI:17596"/>
        <dbReference type="ChEBI" id="CHEBI:28938"/>
        <dbReference type="EC" id="3.5.4.4"/>
    </reaction>
    <physiologicalReaction direction="left-to-right" evidence="9">
        <dbReference type="Rhea" id="RHEA:24409"/>
    </physiologicalReaction>
</comment>
<evidence type="ECO:0000256" key="10">
    <source>
        <dbReference type="ARBA" id="ARBA00048968"/>
    </source>
</evidence>
<dbReference type="GO" id="GO:0005507">
    <property type="term" value="F:copper ion binding"/>
    <property type="evidence" value="ECO:0007669"/>
    <property type="project" value="TreeGrafter"/>
</dbReference>
<dbReference type="CDD" id="cd16833">
    <property type="entry name" value="YfiH"/>
    <property type="match status" value="1"/>
</dbReference>
<dbReference type="Gene3D" id="3.60.140.10">
    <property type="entry name" value="CNF1/YfiH-like putative cysteine hydrolases"/>
    <property type="match status" value="1"/>
</dbReference>
<keyword evidence="8" id="KW-0186">Copper</keyword>
<evidence type="ECO:0000256" key="1">
    <source>
        <dbReference type="ARBA" id="ARBA00000553"/>
    </source>
</evidence>
<evidence type="ECO:0000256" key="11">
    <source>
        <dbReference type="ARBA" id="ARBA00049893"/>
    </source>
</evidence>
<keyword evidence="7" id="KW-0862">Zinc</keyword>
<evidence type="ECO:0000256" key="12">
    <source>
        <dbReference type="SAM" id="MobiDB-lite"/>
    </source>
</evidence>
<comment type="catalytic activity">
    <reaction evidence="11">
        <text>S-methyl-5'-thioadenosine + phosphate = 5-(methylsulfanyl)-alpha-D-ribose 1-phosphate + adenine</text>
        <dbReference type="Rhea" id="RHEA:11852"/>
        <dbReference type="ChEBI" id="CHEBI:16708"/>
        <dbReference type="ChEBI" id="CHEBI:17509"/>
        <dbReference type="ChEBI" id="CHEBI:43474"/>
        <dbReference type="ChEBI" id="CHEBI:58533"/>
        <dbReference type="EC" id="2.4.2.28"/>
    </reaction>
    <physiologicalReaction direction="left-to-right" evidence="11">
        <dbReference type="Rhea" id="RHEA:11853"/>
    </physiologicalReaction>
</comment>
<keyword evidence="6" id="KW-0378">Hydrolase</keyword>
<keyword evidence="5" id="KW-0479">Metal-binding</keyword>
<comment type="function">
    <text evidence="2">Purine nucleoside enzyme that catalyzes the phosphorolysis of adenosine and inosine nucleosides, yielding D-ribose 1-phosphate and the respective free bases, adenine and hypoxanthine. Also catalyzes the phosphorolysis of S-methyl-5'-thioadenosine into adenine and S-methyl-5-thio-alpha-D-ribose 1-phosphate. Also has adenosine deaminase activity.</text>
</comment>
<dbReference type="PANTHER" id="PTHR30616">
    <property type="entry name" value="UNCHARACTERIZED PROTEIN YFIH"/>
    <property type="match status" value="1"/>
</dbReference>
<evidence type="ECO:0000256" key="8">
    <source>
        <dbReference type="ARBA" id="ARBA00023008"/>
    </source>
</evidence>
<name>A0A7W7GNM3_9MICC</name>
<keyword evidence="4" id="KW-0808">Transferase</keyword>
<comment type="caution">
    <text evidence="13">The sequence shown here is derived from an EMBL/GenBank/DDBJ whole genome shotgun (WGS) entry which is preliminary data.</text>
</comment>
<evidence type="ECO:0000313" key="14">
    <source>
        <dbReference type="Proteomes" id="UP000540191"/>
    </source>
</evidence>
<dbReference type="InterPro" id="IPR038371">
    <property type="entry name" value="Cu_polyphenol_OxRdtase_sf"/>
</dbReference>
<proteinExistence type="inferred from homology"/>
<dbReference type="PANTHER" id="PTHR30616:SF2">
    <property type="entry name" value="PURINE NUCLEOSIDE PHOSPHORYLASE LACC1"/>
    <property type="match status" value="1"/>
</dbReference>
<sequence>MSHPTGPEAVGTTASGPFVHLASVPVSTPNEARTVRFGFTGVAAGNLAFHVLGGPDGGGTEAEVARSRRALESAMGVAAGSTAYVRQVHSADVVDATGHAWGGAAASPGGQAEADALVSHDGMTPLAIMVADCLPVVFVDESTGATAVAHAGRRGLLDGVLQNTVARLRRSAQAQSGACSPTLRAWIGPSICGACYEVPEKLRRESVRILPEAEAVTSWGTPALDLRAGAQAVLSRLGVEVERVEACTREDQRLFSHRRAPGRGRFVGVVWTEHAPRTSPPGTRSKSAEGTAHR</sequence>
<evidence type="ECO:0000256" key="2">
    <source>
        <dbReference type="ARBA" id="ARBA00003215"/>
    </source>
</evidence>
<dbReference type="Proteomes" id="UP000540191">
    <property type="component" value="Unassembled WGS sequence"/>
</dbReference>
<dbReference type="GO" id="GO:0017061">
    <property type="term" value="F:S-methyl-5-thioadenosine phosphorylase activity"/>
    <property type="evidence" value="ECO:0007669"/>
    <property type="project" value="UniProtKB-EC"/>
</dbReference>
<evidence type="ECO:0000256" key="3">
    <source>
        <dbReference type="ARBA" id="ARBA00007353"/>
    </source>
</evidence>
<dbReference type="SUPFAM" id="SSF64438">
    <property type="entry name" value="CNF1/YfiH-like putative cysteine hydrolases"/>
    <property type="match status" value="1"/>
</dbReference>
<evidence type="ECO:0000256" key="4">
    <source>
        <dbReference type="ARBA" id="ARBA00022679"/>
    </source>
</evidence>
<dbReference type="AlphaFoldDB" id="A0A7W7GNM3"/>
<dbReference type="Pfam" id="PF02578">
    <property type="entry name" value="Cu-oxidase_4"/>
    <property type="match status" value="1"/>
</dbReference>
<evidence type="ECO:0000256" key="9">
    <source>
        <dbReference type="ARBA" id="ARBA00047989"/>
    </source>
</evidence>
<comment type="catalytic activity">
    <reaction evidence="10">
        <text>adenosine + phosphate = alpha-D-ribose 1-phosphate + adenine</text>
        <dbReference type="Rhea" id="RHEA:27642"/>
        <dbReference type="ChEBI" id="CHEBI:16335"/>
        <dbReference type="ChEBI" id="CHEBI:16708"/>
        <dbReference type="ChEBI" id="CHEBI:43474"/>
        <dbReference type="ChEBI" id="CHEBI:57720"/>
        <dbReference type="EC" id="2.4.2.1"/>
    </reaction>
    <physiologicalReaction direction="left-to-right" evidence="10">
        <dbReference type="Rhea" id="RHEA:27643"/>
    </physiologicalReaction>
</comment>
<evidence type="ECO:0000256" key="7">
    <source>
        <dbReference type="ARBA" id="ARBA00022833"/>
    </source>
</evidence>
<dbReference type="EMBL" id="JACHNA010000001">
    <property type="protein sequence ID" value="MBB4735430.1"/>
    <property type="molecule type" value="Genomic_DNA"/>
</dbReference>
<evidence type="ECO:0000313" key="13">
    <source>
        <dbReference type="EMBL" id="MBB4735430.1"/>
    </source>
</evidence>
<accession>A0A7W7GNM3</accession>
<protein>
    <submittedName>
        <fullName evidence="13">YfiH family protein</fullName>
    </submittedName>
</protein>
<dbReference type="InterPro" id="IPR011324">
    <property type="entry name" value="Cytotoxic_necrot_fac-like_cat"/>
</dbReference>
<organism evidence="13 14">
    <name type="scientific">Micrococcus cohnii</name>
    <dbReference type="NCBI Taxonomy" id="993416"/>
    <lineage>
        <taxon>Bacteria</taxon>
        <taxon>Bacillati</taxon>
        <taxon>Actinomycetota</taxon>
        <taxon>Actinomycetes</taxon>
        <taxon>Micrococcales</taxon>
        <taxon>Micrococcaceae</taxon>
        <taxon>Micrococcus</taxon>
    </lineage>
</organism>
<evidence type="ECO:0000256" key="6">
    <source>
        <dbReference type="ARBA" id="ARBA00022801"/>
    </source>
</evidence>